<dbReference type="AlphaFoldDB" id="A0A0K0XWH9"/>
<dbReference type="SUPFAM" id="SSF54637">
    <property type="entry name" value="Thioesterase/thiol ester dehydrase-isomerase"/>
    <property type="match status" value="1"/>
</dbReference>
<evidence type="ECO:0000313" key="3">
    <source>
        <dbReference type="EMBL" id="AKS42059.1"/>
    </source>
</evidence>
<accession>A0A0K0XWH9</accession>
<dbReference type="PANTHER" id="PTHR43240">
    <property type="entry name" value="1,4-DIHYDROXY-2-NAPHTHOYL-COA THIOESTERASE 1"/>
    <property type="match status" value="1"/>
</dbReference>
<evidence type="ECO:0000256" key="2">
    <source>
        <dbReference type="ARBA" id="ARBA00022801"/>
    </source>
</evidence>
<dbReference type="RefSeq" id="WP_049725647.1">
    <property type="nucleotide sequence ID" value="NZ_CP012154.1"/>
</dbReference>
<protein>
    <submittedName>
        <fullName evidence="3">Thioesterase</fullName>
    </submittedName>
</protein>
<evidence type="ECO:0000256" key="1">
    <source>
        <dbReference type="ARBA" id="ARBA00008324"/>
    </source>
</evidence>
<dbReference type="Proteomes" id="UP000066624">
    <property type="component" value="Chromosome"/>
</dbReference>
<dbReference type="NCBIfam" id="TIGR00369">
    <property type="entry name" value="unchar_dom_1"/>
    <property type="match status" value="1"/>
</dbReference>
<dbReference type="EMBL" id="CP012154">
    <property type="protein sequence ID" value="AKS42059.1"/>
    <property type="molecule type" value="Genomic_DNA"/>
</dbReference>
<dbReference type="Gene3D" id="3.10.129.10">
    <property type="entry name" value="Hotdog Thioesterase"/>
    <property type="match status" value="1"/>
</dbReference>
<comment type="similarity">
    <text evidence="1">Belongs to the thioesterase PaaI family.</text>
</comment>
<dbReference type="Pfam" id="PF03061">
    <property type="entry name" value="4HBT"/>
    <property type="match status" value="1"/>
</dbReference>
<dbReference type="InterPro" id="IPR029069">
    <property type="entry name" value="HotDog_dom_sf"/>
</dbReference>
<reference evidence="3 4" key="1">
    <citation type="submission" date="2015-07" db="EMBL/GenBank/DDBJ databases">
        <authorList>
            <person name="Noorani M."/>
        </authorList>
    </citation>
    <scope>NUCLEOTIDE SEQUENCE [LARGE SCALE GENOMIC DNA]</scope>
    <source>
        <strain evidence="3 4">KCTC 42284</strain>
    </source>
</reference>
<organism evidence="3 4">
    <name type="scientific">Wenzhouxiangella marina</name>
    <dbReference type="NCBI Taxonomy" id="1579979"/>
    <lineage>
        <taxon>Bacteria</taxon>
        <taxon>Pseudomonadati</taxon>
        <taxon>Pseudomonadota</taxon>
        <taxon>Gammaproteobacteria</taxon>
        <taxon>Chromatiales</taxon>
        <taxon>Wenzhouxiangellaceae</taxon>
        <taxon>Wenzhouxiangella</taxon>
    </lineage>
</organism>
<sequence>MDAERAERILQRLNASNRNTLMETIGISYTAVGEDFLEARMEIGPVVHQPMGILHGGASAALAESVGSAASALQLDLDRQFAVGMALDIQHLKSVRSGAVTARAEAIHLGRSTHLWDIRLRDEQDRTIAVSRLSMMVLDRSD</sequence>
<proteinExistence type="inferred from homology"/>
<dbReference type="KEGG" id="wma:WM2015_1689"/>
<dbReference type="InterPro" id="IPR006683">
    <property type="entry name" value="Thioestr_dom"/>
</dbReference>
<dbReference type="STRING" id="1579979.WM2015_1689"/>
<dbReference type="InterPro" id="IPR003736">
    <property type="entry name" value="PAAI_dom"/>
</dbReference>
<gene>
    <name evidence="3" type="ORF">WM2015_1689</name>
</gene>
<keyword evidence="2" id="KW-0378">Hydrolase</keyword>
<dbReference type="GO" id="GO:0005829">
    <property type="term" value="C:cytosol"/>
    <property type="evidence" value="ECO:0007669"/>
    <property type="project" value="TreeGrafter"/>
</dbReference>
<name>A0A0K0XWH9_9GAMM</name>
<dbReference type="GO" id="GO:0061522">
    <property type="term" value="F:1,4-dihydroxy-2-naphthoyl-CoA thioesterase activity"/>
    <property type="evidence" value="ECO:0007669"/>
    <property type="project" value="TreeGrafter"/>
</dbReference>
<dbReference type="OrthoDB" id="9798208at2"/>
<dbReference type="PANTHER" id="PTHR43240:SF5">
    <property type="entry name" value="1,4-DIHYDROXY-2-NAPHTHOYL-COA THIOESTERASE 1"/>
    <property type="match status" value="1"/>
</dbReference>
<dbReference type="CDD" id="cd03443">
    <property type="entry name" value="PaaI_thioesterase"/>
    <property type="match status" value="1"/>
</dbReference>
<evidence type="ECO:0000313" key="4">
    <source>
        <dbReference type="Proteomes" id="UP000066624"/>
    </source>
</evidence>
<keyword evidence="4" id="KW-1185">Reference proteome</keyword>